<feature type="signal peptide" evidence="2">
    <location>
        <begin position="1"/>
        <end position="22"/>
    </location>
</feature>
<gene>
    <name evidence="3" type="ORF">AMYX_32660</name>
</gene>
<evidence type="ECO:0000256" key="2">
    <source>
        <dbReference type="SAM" id="SignalP"/>
    </source>
</evidence>
<keyword evidence="2" id="KW-0732">Signal</keyword>
<comment type="caution">
    <text evidence="3">The sequence shown here is derived from an EMBL/GenBank/DDBJ whole genome shotgun (WGS) entry which is preliminary data.</text>
</comment>
<feature type="region of interest" description="Disordered" evidence="1">
    <location>
        <begin position="558"/>
        <end position="598"/>
    </location>
</feature>
<sequence length="632" mass="65624">MPPARPLLALAVALALPVAARATTVWTATGTEKIRPGAAARADAAGTLSAAKNEFEAFQIAVVGPATGVSATATALTGPGVIAAPRLYREALIDLQYASAADGATGSFPDALIPDVDDVVGEKRNAFPFDVPAGQTWVLYVEVHVPPGAAAGDYAGTVTVHAAEGDAVVPVKLTVWDFALPSTSSLRSAFGEGGAAARHALSGDALTALETRYAQLALDHRVSLHDVRDGANPDWAHFDRWYGPLLDGAMPTQLAGARLTSMSSGADLASAAQHADWAAHFKARGWFGRLFQYTCDEPPITCAWSDIAARAQNAKQADPSFRTLVTTDAAQATQNGVLGSIDLMVPVINYLDDRPYDAYGWTAGGETRPAYDAFLSAPGKELWLYQSCMSHGCGGTVDIGNPTASDLYWTGWPSYMVDASAVRNRAMEWFSFRYGASGELYYETTQAYYARDPWTGGLWDFTGNGDGTLFWPGTPDRIGGTTDIPLASLRLKLVREGMEDYEYLKLLTDLGGGDEAQAIAKQLFPHPWQSDAKPADLLAARAQLAARIVALSSQAAPAASSSGAGGSAATSSPGGSAGSSASGTASGASGSGSGAASGCGAAGGDPAGLLTFLGGPLALAWRRRRLRAGAAR</sequence>
<dbReference type="RefSeq" id="WP_176067170.1">
    <property type="nucleotide sequence ID" value="NZ_BJTG01000008.1"/>
</dbReference>
<dbReference type="EMBL" id="BJTG01000008">
    <property type="protein sequence ID" value="GEJ58525.1"/>
    <property type="molecule type" value="Genomic_DNA"/>
</dbReference>
<evidence type="ECO:0000256" key="1">
    <source>
        <dbReference type="SAM" id="MobiDB-lite"/>
    </source>
</evidence>
<evidence type="ECO:0008006" key="5">
    <source>
        <dbReference type="Google" id="ProtNLM"/>
    </source>
</evidence>
<feature type="compositionally biased region" description="Low complexity" evidence="1">
    <location>
        <begin position="558"/>
        <end position="588"/>
    </location>
</feature>
<feature type="compositionally biased region" description="Gly residues" evidence="1">
    <location>
        <begin position="589"/>
        <end position="598"/>
    </location>
</feature>
<protein>
    <recommendedName>
        <fullName evidence="5">Glycoside hydrolase 123 C-terminal domain-containing protein</fullName>
    </recommendedName>
</protein>
<accession>A0A7I9VQ56</accession>
<name>A0A7I9VQ56_9BACT</name>
<dbReference type="AlphaFoldDB" id="A0A7I9VQ56"/>
<evidence type="ECO:0000313" key="3">
    <source>
        <dbReference type="EMBL" id="GEJ58525.1"/>
    </source>
</evidence>
<evidence type="ECO:0000313" key="4">
    <source>
        <dbReference type="Proteomes" id="UP000503640"/>
    </source>
</evidence>
<feature type="chain" id="PRO_5029877351" description="Glycoside hydrolase 123 C-terminal domain-containing protein" evidence="2">
    <location>
        <begin position="23"/>
        <end position="632"/>
    </location>
</feature>
<reference evidence="4" key="1">
    <citation type="journal article" date="2020" name="Appl. Environ. Microbiol.">
        <title>Diazotrophic Anaeromyxobacter Isolates from Soils.</title>
        <authorList>
            <person name="Masuda Y."/>
            <person name="Yamanaka H."/>
            <person name="Xu Z.X."/>
            <person name="Shiratori Y."/>
            <person name="Aono T."/>
            <person name="Amachi S."/>
            <person name="Senoo K."/>
            <person name="Itoh H."/>
        </authorList>
    </citation>
    <scope>NUCLEOTIDE SEQUENCE [LARGE SCALE GENOMIC DNA]</scope>
    <source>
        <strain evidence="4">R267</strain>
    </source>
</reference>
<keyword evidence="4" id="KW-1185">Reference proteome</keyword>
<proteinExistence type="predicted"/>
<organism evidence="3 4">
    <name type="scientific">Anaeromyxobacter diazotrophicus</name>
    <dbReference type="NCBI Taxonomy" id="2590199"/>
    <lineage>
        <taxon>Bacteria</taxon>
        <taxon>Pseudomonadati</taxon>
        <taxon>Myxococcota</taxon>
        <taxon>Myxococcia</taxon>
        <taxon>Myxococcales</taxon>
        <taxon>Cystobacterineae</taxon>
        <taxon>Anaeromyxobacteraceae</taxon>
        <taxon>Anaeromyxobacter</taxon>
    </lineage>
</organism>
<dbReference type="Proteomes" id="UP000503640">
    <property type="component" value="Unassembled WGS sequence"/>
</dbReference>